<dbReference type="Gene3D" id="3.30.530.20">
    <property type="match status" value="1"/>
</dbReference>
<sequence>MFKIILIAVGVAIGGVLVFAATRPDRFVVTRTAVIDAPPETLEAMVSDFHQWSAWSPWEKMDPGMTRTYGGPASGVGSTYSWVGNDKVGSGGMEIETVTPGREVVFGLHFLKPFKADNTGRFVFEPQGAGGTKVTWSMAGKNPYIAKLMGLVFNMDQMIGKDFEKGLADMKAIAERQA</sequence>
<protein>
    <submittedName>
        <fullName evidence="1">SRPBCC family protein</fullName>
    </submittedName>
</protein>
<keyword evidence="2" id="KW-1185">Reference proteome</keyword>
<dbReference type="Pfam" id="PF10604">
    <property type="entry name" value="Polyketide_cyc2"/>
    <property type="match status" value="1"/>
</dbReference>
<dbReference type="SUPFAM" id="SSF55961">
    <property type="entry name" value="Bet v1-like"/>
    <property type="match status" value="1"/>
</dbReference>
<dbReference type="Proteomes" id="UP001057520">
    <property type="component" value="Chromosome"/>
</dbReference>
<evidence type="ECO:0000313" key="1">
    <source>
        <dbReference type="EMBL" id="USQ98153.1"/>
    </source>
</evidence>
<name>A0ABY4ZZB1_9CAUL</name>
<organism evidence="1 2">
    <name type="scientific">Caulobacter segnis</name>
    <dbReference type="NCBI Taxonomy" id="88688"/>
    <lineage>
        <taxon>Bacteria</taxon>
        <taxon>Pseudomonadati</taxon>
        <taxon>Pseudomonadota</taxon>
        <taxon>Alphaproteobacteria</taxon>
        <taxon>Caulobacterales</taxon>
        <taxon>Caulobacteraceae</taxon>
        <taxon>Caulobacter</taxon>
    </lineage>
</organism>
<gene>
    <name evidence="1" type="ORF">MZV50_11690</name>
</gene>
<dbReference type="InterPro" id="IPR023393">
    <property type="entry name" value="START-like_dom_sf"/>
</dbReference>
<accession>A0ABY4ZZB1</accession>
<evidence type="ECO:0000313" key="2">
    <source>
        <dbReference type="Proteomes" id="UP001057520"/>
    </source>
</evidence>
<proteinExistence type="predicted"/>
<dbReference type="InterPro" id="IPR019587">
    <property type="entry name" value="Polyketide_cyclase/dehydratase"/>
</dbReference>
<dbReference type="EMBL" id="CP096040">
    <property type="protein sequence ID" value="USQ98153.1"/>
    <property type="molecule type" value="Genomic_DNA"/>
</dbReference>
<dbReference type="CDD" id="cd07818">
    <property type="entry name" value="SRPBCC_1"/>
    <property type="match status" value="1"/>
</dbReference>
<reference evidence="1 2" key="1">
    <citation type="submission" date="2022-04" db="EMBL/GenBank/DDBJ databases">
        <title>Genome sequence of soybean root-associated Caulobacter segnis RL271.</title>
        <authorList>
            <person name="Longley R."/>
            <person name="Bonito G."/>
            <person name="Trigodet F."/>
            <person name="Crosson S."/>
            <person name="Fiebig A."/>
        </authorList>
    </citation>
    <scope>NUCLEOTIDE SEQUENCE [LARGE SCALE GENOMIC DNA]</scope>
    <source>
        <strain evidence="1 2">RL271</strain>
    </source>
</reference>